<dbReference type="KEGG" id="ams:AMIS_17730"/>
<name>I0H1V6_ACTM4</name>
<proteinExistence type="predicted"/>
<dbReference type="OrthoDB" id="3295959at2"/>
<protein>
    <submittedName>
        <fullName evidence="1">Uncharacterized protein</fullName>
    </submittedName>
</protein>
<gene>
    <name evidence="1" type="ordered locus">AMIS_17730</name>
</gene>
<sequence>MSMLGLLRFGDVALGAALRARESTAEVVERFRAATPRQTLQSNLQVNLQPHADELREKLEALRLRGAAERQRGQGAVSGAIDAAMTAIATSPLVNRIVEVQADRMLGMLEKEPERIQGLVRSQRDTVVGEMVGRVRSGAAAGDAAVDRLTLRMTRRGGAESS</sequence>
<dbReference type="Proteomes" id="UP000007882">
    <property type="component" value="Chromosome"/>
</dbReference>
<organism evidence="1 2">
    <name type="scientific">Actinoplanes missouriensis (strain ATCC 14538 / DSM 43046 / CBS 188.64 / JCM 3121 / NBRC 102363 / NCIMB 12654 / NRRL B-3342 / UNCC 431)</name>
    <dbReference type="NCBI Taxonomy" id="512565"/>
    <lineage>
        <taxon>Bacteria</taxon>
        <taxon>Bacillati</taxon>
        <taxon>Actinomycetota</taxon>
        <taxon>Actinomycetes</taxon>
        <taxon>Micromonosporales</taxon>
        <taxon>Micromonosporaceae</taxon>
        <taxon>Actinoplanes</taxon>
    </lineage>
</organism>
<accession>I0H1V6</accession>
<dbReference type="HOGENOM" id="CLU_1782740_0_0_11"/>
<reference evidence="1 2" key="1">
    <citation type="submission" date="2012-02" db="EMBL/GenBank/DDBJ databases">
        <title>Complete genome sequence of Actinoplanes missouriensis 431 (= NBRC 102363).</title>
        <authorList>
            <person name="Ohnishi Y."/>
            <person name="Ishikawa J."/>
            <person name="Sekine M."/>
            <person name="Hosoyama A."/>
            <person name="Harada T."/>
            <person name="Narita H."/>
            <person name="Hata T."/>
            <person name="Konno Y."/>
            <person name="Tutikane K."/>
            <person name="Fujita N."/>
            <person name="Horinouchi S."/>
            <person name="Hayakawa M."/>
        </authorList>
    </citation>
    <scope>NUCLEOTIDE SEQUENCE [LARGE SCALE GENOMIC DNA]</scope>
    <source>
        <strain evidence="2">ATCC 14538 / DSM 43046 / CBS 188.64 / JCM 3121 / NBRC 102363 / NCIMB 12654 / NRRL B-3342 / UNCC 431</strain>
    </source>
</reference>
<dbReference type="STRING" id="512565.AMIS_17730"/>
<keyword evidence="2" id="KW-1185">Reference proteome</keyword>
<evidence type="ECO:0000313" key="1">
    <source>
        <dbReference type="EMBL" id="BAL86993.1"/>
    </source>
</evidence>
<dbReference type="PATRIC" id="fig|512565.3.peg.1785"/>
<dbReference type="RefSeq" id="WP_014441890.1">
    <property type="nucleotide sequence ID" value="NC_017093.1"/>
</dbReference>
<dbReference type="AlphaFoldDB" id="I0H1V6"/>
<evidence type="ECO:0000313" key="2">
    <source>
        <dbReference type="Proteomes" id="UP000007882"/>
    </source>
</evidence>
<dbReference type="EMBL" id="AP012319">
    <property type="protein sequence ID" value="BAL86993.1"/>
    <property type="molecule type" value="Genomic_DNA"/>
</dbReference>